<proteinExistence type="predicted"/>
<dbReference type="RefSeq" id="WP_090403806.1">
    <property type="nucleotide sequence ID" value="NZ_FNKM01000002.1"/>
</dbReference>
<evidence type="ECO:0000313" key="1">
    <source>
        <dbReference type="EMBL" id="TWR67291.1"/>
    </source>
</evidence>
<dbReference type="AlphaFoldDB" id="A0A5C5PKN7"/>
<comment type="caution">
    <text evidence="1">The sequence shown here is derived from an EMBL/GenBank/DDBJ whole genome shotgun (WGS) entry which is preliminary data.</text>
</comment>
<evidence type="ECO:0000313" key="2">
    <source>
        <dbReference type="Proteomes" id="UP000317267"/>
    </source>
</evidence>
<reference evidence="1 2" key="1">
    <citation type="submission" date="2019-06" db="EMBL/GenBank/DDBJ databases">
        <title>Pseudomonas bimorpha sp. nov. isolated from bovine raw milk and skim milk concentrate.</title>
        <authorList>
            <person name="Hofmann K."/>
            <person name="Huptas C."/>
            <person name="Doll E."/>
            <person name="Scherer S."/>
            <person name="Wenning M."/>
        </authorList>
    </citation>
    <scope>NUCLEOTIDE SEQUENCE [LARGE SCALE GENOMIC DNA]</scope>
    <source>
        <strain evidence="1 2">DSM 17515</strain>
    </source>
</reference>
<organism evidence="1 2">
    <name type="scientific">Pseudomonas grimontii</name>
    <dbReference type="NCBI Taxonomy" id="129847"/>
    <lineage>
        <taxon>Bacteria</taxon>
        <taxon>Pseudomonadati</taxon>
        <taxon>Pseudomonadota</taxon>
        <taxon>Gammaproteobacteria</taxon>
        <taxon>Pseudomonadales</taxon>
        <taxon>Pseudomonadaceae</taxon>
        <taxon>Pseudomonas</taxon>
    </lineage>
</organism>
<accession>A0A5C5PKN7</accession>
<name>A0A5C5PKN7_9PSED</name>
<sequence>MSLAVDRPYPVDFVHRGVAAKIAPQWGDSVNTIPVGVAIHIDHANYKGLAIVEKAQYSSYEAAIDRGREVAKDRIDHALGSNS</sequence>
<dbReference type="EMBL" id="VFES01000005">
    <property type="protein sequence ID" value="TWR67291.1"/>
    <property type="molecule type" value="Genomic_DNA"/>
</dbReference>
<protein>
    <submittedName>
        <fullName evidence="1">Uncharacterized protein</fullName>
    </submittedName>
</protein>
<gene>
    <name evidence="1" type="ORF">FIV39_11410</name>
</gene>
<dbReference type="OrthoDB" id="7010685at2"/>
<dbReference type="Proteomes" id="UP000317267">
    <property type="component" value="Unassembled WGS sequence"/>
</dbReference>